<dbReference type="GO" id="GO:0005576">
    <property type="term" value="C:extracellular region"/>
    <property type="evidence" value="ECO:0007669"/>
    <property type="project" value="UniProtKB-SubCell"/>
</dbReference>
<evidence type="ECO:0000256" key="5">
    <source>
        <dbReference type="ARBA" id="ARBA00022729"/>
    </source>
</evidence>
<dbReference type="Proteomes" id="UP001153620">
    <property type="component" value="Chromosome 2"/>
</dbReference>
<dbReference type="SUPFAM" id="SSF57501">
    <property type="entry name" value="Cystine-knot cytokines"/>
    <property type="match status" value="1"/>
</dbReference>
<reference evidence="8" key="1">
    <citation type="submission" date="2022-01" db="EMBL/GenBank/DDBJ databases">
        <authorList>
            <person name="King R."/>
        </authorList>
    </citation>
    <scope>NUCLEOTIDE SEQUENCE</scope>
</reference>
<evidence type="ECO:0000256" key="4">
    <source>
        <dbReference type="ARBA" id="ARBA00022525"/>
    </source>
</evidence>
<dbReference type="GO" id="GO:0005102">
    <property type="term" value="F:signaling receptor binding"/>
    <property type="evidence" value="ECO:0007669"/>
    <property type="project" value="TreeGrafter"/>
</dbReference>
<comment type="similarity">
    <text evidence="2">Belongs to the noggin family.</text>
</comment>
<dbReference type="Gene3D" id="2.10.90.10">
    <property type="entry name" value="Cystine-knot cytokines"/>
    <property type="match status" value="1"/>
</dbReference>
<dbReference type="Pfam" id="PF05806">
    <property type="entry name" value="Noggin"/>
    <property type="match status" value="1"/>
</dbReference>
<evidence type="ECO:0000313" key="9">
    <source>
        <dbReference type="Proteomes" id="UP001153620"/>
    </source>
</evidence>
<gene>
    <name evidence="8" type="ORF">CHIRRI_LOCUS8337</name>
</gene>
<dbReference type="OrthoDB" id="5950649at2759"/>
<keyword evidence="9" id="KW-1185">Reference proteome</keyword>
<dbReference type="PANTHER" id="PTHR39940">
    <property type="entry name" value="PROTHORACICOTROPIC HORMONE, ISOFORM F"/>
    <property type="match status" value="1"/>
</dbReference>
<feature type="chain" id="PRO_5040475884" description="Protein trunk" evidence="7">
    <location>
        <begin position="21"/>
        <end position="264"/>
    </location>
</feature>
<keyword evidence="5 7" id="KW-0732">Signal</keyword>
<dbReference type="InterPro" id="IPR008717">
    <property type="entry name" value="Noggin"/>
</dbReference>
<evidence type="ECO:0008006" key="10">
    <source>
        <dbReference type="Google" id="ProtNLM"/>
    </source>
</evidence>
<keyword evidence="4" id="KW-0964">Secreted</keyword>
<comment type="subcellular location">
    <subcellularLocation>
        <location evidence="1">Secreted</location>
    </subcellularLocation>
</comment>
<evidence type="ECO:0000256" key="2">
    <source>
        <dbReference type="ARBA" id="ARBA00007480"/>
    </source>
</evidence>
<name>A0A9N9RUQ7_9DIPT</name>
<accession>A0A9N9RUQ7</accession>
<proteinExistence type="inferred from homology"/>
<dbReference type="EMBL" id="OU895878">
    <property type="protein sequence ID" value="CAG9805465.1"/>
    <property type="molecule type" value="Genomic_DNA"/>
</dbReference>
<dbReference type="AlphaFoldDB" id="A0A9N9RUQ7"/>
<evidence type="ECO:0000256" key="3">
    <source>
        <dbReference type="ARBA" id="ARBA00022473"/>
    </source>
</evidence>
<dbReference type="PANTHER" id="PTHR39940:SF4">
    <property type="entry name" value="PROTEIN TRUNK"/>
    <property type="match status" value="1"/>
</dbReference>
<evidence type="ECO:0000256" key="6">
    <source>
        <dbReference type="SAM" id="MobiDB-lite"/>
    </source>
</evidence>
<sequence length="264" mass="30658">MVQIKFIIVLLFIMQTKSESRTFSTKVKFNQKVIAKKEISSLNLVNDESISKIEAKKCDELSALVLNDILGAAFNSRYMSIEEPMLEEDPEPKNIAGKRGANDFMPFYVDDTYAMEISDMPAWEVQHLKNSTENGETEEVTSNESQKRVQRSNLRRRTDSEGINSGHQQSKRPWECEAKIKWLDLGYDYYPRYLRTVECTRHSCFYGHFTCKPRSFTVKILRRRRGECVQTKNKIGIEGLHGDLKELWVWEERAVNFCCDCAAK</sequence>
<evidence type="ECO:0000256" key="7">
    <source>
        <dbReference type="SAM" id="SignalP"/>
    </source>
</evidence>
<feature type="region of interest" description="Disordered" evidence="6">
    <location>
        <begin position="131"/>
        <end position="169"/>
    </location>
</feature>
<dbReference type="InterPro" id="IPR029034">
    <property type="entry name" value="Cystine-knot_cytokine"/>
</dbReference>
<keyword evidence="3" id="KW-0217">Developmental protein</keyword>
<feature type="signal peptide" evidence="7">
    <location>
        <begin position="1"/>
        <end position="20"/>
    </location>
</feature>
<reference evidence="8" key="2">
    <citation type="submission" date="2022-10" db="EMBL/GenBank/DDBJ databases">
        <authorList>
            <consortium name="ENA_rothamsted_submissions"/>
            <consortium name="culmorum"/>
            <person name="King R."/>
        </authorList>
    </citation>
    <scope>NUCLEOTIDE SEQUENCE</scope>
</reference>
<organism evidence="8 9">
    <name type="scientific">Chironomus riparius</name>
    <dbReference type="NCBI Taxonomy" id="315576"/>
    <lineage>
        <taxon>Eukaryota</taxon>
        <taxon>Metazoa</taxon>
        <taxon>Ecdysozoa</taxon>
        <taxon>Arthropoda</taxon>
        <taxon>Hexapoda</taxon>
        <taxon>Insecta</taxon>
        <taxon>Pterygota</taxon>
        <taxon>Neoptera</taxon>
        <taxon>Endopterygota</taxon>
        <taxon>Diptera</taxon>
        <taxon>Nematocera</taxon>
        <taxon>Chironomoidea</taxon>
        <taxon>Chironomidae</taxon>
        <taxon>Chironominae</taxon>
        <taxon>Chironomus</taxon>
    </lineage>
</organism>
<evidence type="ECO:0000256" key="1">
    <source>
        <dbReference type="ARBA" id="ARBA00004613"/>
    </source>
</evidence>
<evidence type="ECO:0000313" key="8">
    <source>
        <dbReference type="EMBL" id="CAG9805465.1"/>
    </source>
</evidence>
<dbReference type="InterPro" id="IPR052876">
    <property type="entry name" value="Insect_Hormone_Regulators"/>
</dbReference>
<protein>
    <recommendedName>
        <fullName evidence="10">Protein trunk</fullName>
    </recommendedName>
</protein>